<proteinExistence type="predicted"/>
<feature type="region of interest" description="Disordered" evidence="1">
    <location>
        <begin position="1"/>
        <end position="58"/>
    </location>
</feature>
<dbReference type="InterPro" id="IPR052674">
    <property type="entry name" value="SelWTH-like"/>
</dbReference>
<comment type="caution">
    <text evidence="2">The sequence shown here is derived from an EMBL/GenBank/DDBJ whole genome shotgun (WGS) entry which is preliminary data.</text>
</comment>
<reference evidence="2 3" key="1">
    <citation type="submission" date="2024-10" db="EMBL/GenBank/DDBJ databases">
        <title>Updated reference genomes for cyclostephanoid diatoms.</title>
        <authorList>
            <person name="Roberts W.R."/>
            <person name="Alverson A.J."/>
        </authorList>
    </citation>
    <scope>NUCLEOTIDE SEQUENCE [LARGE SCALE GENOMIC DNA]</scope>
    <source>
        <strain evidence="2 3">AJA232-27</strain>
    </source>
</reference>
<keyword evidence="3" id="KW-1185">Reference proteome</keyword>
<feature type="compositionally biased region" description="Low complexity" evidence="1">
    <location>
        <begin position="1"/>
        <end position="16"/>
    </location>
</feature>
<gene>
    <name evidence="2" type="ORF">ACHAWU_002710</name>
</gene>
<name>A0ABD3MPR6_9STRA</name>
<dbReference type="Proteomes" id="UP001530293">
    <property type="component" value="Unassembled WGS sequence"/>
</dbReference>
<evidence type="ECO:0000256" key="1">
    <source>
        <dbReference type="SAM" id="MobiDB-lite"/>
    </source>
</evidence>
<dbReference type="PANTHER" id="PTHR33638:SF1">
    <property type="entry name" value="SELENOPROTEIN H"/>
    <property type="match status" value="1"/>
</dbReference>
<accession>A0ABD3MPR6</accession>
<dbReference type="EMBL" id="JALLBG020000089">
    <property type="protein sequence ID" value="KAL3765995.1"/>
    <property type="molecule type" value="Genomic_DNA"/>
</dbReference>
<dbReference type="PANTHER" id="PTHR33638">
    <property type="entry name" value="SELENOPROTEIN H"/>
    <property type="match status" value="1"/>
</dbReference>
<organism evidence="2 3">
    <name type="scientific">Discostella pseudostelligera</name>
    <dbReference type="NCBI Taxonomy" id="259834"/>
    <lineage>
        <taxon>Eukaryota</taxon>
        <taxon>Sar</taxon>
        <taxon>Stramenopiles</taxon>
        <taxon>Ochrophyta</taxon>
        <taxon>Bacillariophyta</taxon>
        <taxon>Coscinodiscophyceae</taxon>
        <taxon>Thalassiosirophycidae</taxon>
        <taxon>Stephanodiscales</taxon>
        <taxon>Stephanodiscaceae</taxon>
        <taxon>Discostella</taxon>
    </lineage>
</organism>
<evidence type="ECO:0008006" key="4">
    <source>
        <dbReference type="Google" id="ProtNLM"/>
    </source>
</evidence>
<dbReference type="AlphaFoldDB" id="A0ABD3MPR6"/>
<protein>
    <recommendedName>
        <fullName evidence="4">Selenoprotein H</fullName>
    </recommendedName>
</protein>
<evidence type="ECO:0000313" key="3">
    <source>
        <dbReference type="Proteomes" id="UP001530293"/>
    </source>
</evidence>
<feature type="compositionally biased region" description="Low complexity" evidence="1">
    <location>
        <begin position="41"/>
        <end position="57"/>
    </location>
</feature>
<evidence type="ECO:0000313" key="2">
    <source>
        <dbReference type="EMBL" id="KAL3765995.1"/>
    </source>
</evidence>
<sequence>MARSSTATAAAAAKTTKAAKAKKATTASTAKAAKPVKKSTKTAAAATTTTTTSTSSSGGKKIFIEACCTSEVQINKDKPGKGNFIVRVEGKEDTPVLELVGMKRPFTDLKSLDMEDVGKMVMEAL</sequence>
<feature type="compositionally biased region" description="Low complexity" evidence="1">
    <location>
        <begin position="24"/>
        <end position="33"/>
    </location>
</feature>